<accession>A0A6V7VQC0</accession>
<proteinExistence type="predicted"/>
<sequence length="145" mass="16404">MFNLKNNFKFNFQLNKINLLNYYLIIIIKLNLFYFSSSQQSWPCIQTGPGVGVCDEKIPPTPCIPSPNDPNKLVCPSPDCQRDEDCLTFGCNQQTKKCNEFIEKNVGDSCRTHRECGLNKLCDGSQCKQVPQGSPFEFSTFSKSS</sequence>
<name>A0A6V7VQC0_MELEN</name>
<dbReference type="EMBL" id="CAJEWN010000292">
    <property type="protein sequence ID" value="CAD2177180.1"/>
    <property type="molecule type" value="Genomic_DNA"/>
</dbReference>
<evidence type="ECO:0000313" key="2">
    <source>
        <dbReference type="Proteomes" id="UP000580250"/>
    </source>
</evidence>
<evidence type="ECO:0000313" key="1">
    <source>
        <dbReference type="EMBL" id="CAD2177180.1"/>
    </source>
</evidence>
<dbReference type="Proteomes" id="UP000580250">
    <property type="component" value="Unassembled WGS sequence"/>
</dbReference>
<dbReference type="AlphaFoldDB" id="A0A6V7VQC0"/>
<reference evidence="1 2" key="1">
    <citation type="submission" date="2020-08" db="EMBL/GenBank/DDBJ databases">
        <authorList>
            <person name="Koutsovoulos G."/>
            <person name="Danchin GJ E."/>
        </authorList>
    </citation>
    <scope>NUCLEOTIDE SEQUENCE [LARGE SCALE GENOMIC DNA]</scope>
</reference>
<organism evidence="1 2">
    <name type="scientific">Meloidogyne enterolobii</name>
    <name type="common">Root-knot nematode worm</name>
    <name type="synonym">Meloidogyne mayaguensis</name>
    <dbReference type="NCBI Taxonomy" id="390850"/>
    <lineage>
        <taxon>Eukaryota</taxon>
        <taxon>Metazoa</taxon>
        <taxon>Ecdysozoa</taxon>
        <taxon>Nematoda</taxon>
        <taxon>Chromadorea</taxon>
        <taxon>Rhabditida</taxon>
        <taxon>Tylenchina</taxon>
        <taxon>Tylenchomorpha</taxon>
        <taxon>Tylenchoidea</taxon>
        <taxon>Meloidogynidae</taxon>
        <taxon>Meloidogyninae</taxon>
        <taxon>Meloidogyne</taxon>
    </lineage>
</organism>
<gene>
    <name evidence="1" type="ORF">MENT_LOCUS29042</name>
</gene>
<protein>
    <submittedName>
        <fullName evidence="1">Uncharacterized protein</fullName>
    </submittedName>
</protein>
<comment type="caution">
    <text evidence="1">The sequence shown here is derived from an EMBL/GenBank/DDBJ whole genome shotgun (WGS) entry which is preliminary data.</text>
</comment>